<dbReference type="InterPro" id="IPR045518">
    <property type="entry name" value="2EXR"/>
</dbReference>
<proteinExistence type="predicted"/>
<gene>
    <name evidence="2" type="ORF">FPANT_10701</name>
</gene>
<organism evidence="2 3">
    <name type="scientific">Fusarium pseudoanthophilum</name>
    <dbReference type="NCBI Taxonomy" id="48495"/>
    <lineage>
        <taxon>Eukaryota</taxon>
        <taxon>Fungi</taxon>
        <taxon>Dikarya</taxon>
        <taxon>Ascomycota</taxon>
        <taxon>Pezizomycotina</taxon>
        <taxon>Sordariomycetes</taxon>
        <taxon>Hypocreomycetidae</taxon>
        <taxon>Hypocreales</taxon>
        <taxon>Nectriaceae</taxon>
        <taxon>Fusarium</taxon>
        <taxon>Fusarium fujikuroi species complex</taxon>
    </lineage>
</organism>
<dbReference type="AlphaFoldDB" id="A0A8H5KS13"/>
<evidence type="ECO:0000313" key="3">
    <source>
        <dbReference type="Proteomes" id="UP000544095"/>
    </source>
</evidence>
<name>A0A8H5KS13_9HYPO</name>
<reference evidence="2 3" key="1">
    <citation type="submission" date="2020-05" db="EMBL/GenBank/DDBJ databases">
        <title>Identification and distribution of gene clusters putatively required for synthesis of sphingolipid metabolism inhibitors in phylogenetically diverse species of the filamentous fungus Fusarium.</title>
        <authorList>
            <person name="Kim H.-S."/>
            <person name="Busman M."/>
            <person name="Brown D.W."/>
            <person name="Divon H."/>
            <person name="Uhlig S."/>
            <person name="Proctor R.H."/>
        </authorList>
    </citation>
    <scope>NUCLEOTIDE SEQUENCE [LARGE SCALE GENOMIC DNA]</scope>
    <source>
        <strain evidence="2 3">NRRL 25211</strain>
    </source>
</reference>
<evidence type="ECO:0000313" key="2">
    <source>
        <dbReference type="EMBL" id="KAF5576920.1"/>
    </source>
</evidence>
<dbReference type="Pfam" id="PF20150">
    <property type="entry name" value="2EXR"/>
    <property type="match status" value="1"/>
</dbReference>
<dbReference type="Proteomes" id="UP000544095">
    <property type="component" value="Unassembled WGS sequence"/>
</dbReference>
<keyword evidence="3" id="KW-1185">Reference proteome</keyword>
<comment type="caution">
    <text evidence="2">The sequence shown here is derived from an EMBL/GenBank/DDBJ whole genome shotgun (WGS) entry which is preliminary data.</text>
</comment>
<evidence type="ECO:0000259" key="1">
    <source>
        <dbReference type="Pfam" id="PF20150"/>
    </source>
</evidence>
<sequence>MACSFHPFPRLPLELRLQIWDAACLSYIFYNRHKARMHYIDVEPSSDSNTLLAYHRSTVGVAEGDGKSGCLVHALWTACNESREAVSRYWRNYAYGNLSLPPARLRMRENEGVWDAPVCPAKDIFCIKAKSWEWKAPEGNDKPWSVAIPHSSPKGPRNVYIKTVAFEFDPTWIIDLPGNYSELASENSARGCFSRFFYRAFFKYATEPEVHLIEKTGQWTSYLPKGHFGQLTFCQDYDTDYTLVQPFYRCLRCQDWHETDGAFANVRSFVEKLEELCEVCEPDRPNTKNDHHVDVHCIKSGHLFSDCIRYIAPLDKRIGDCVGPQVDTSFPLLRPSWDDGWDDSWD</sequence>
<feature type="domain" description="2EXR" evidence="1">
    <location>
        <begin position="5"/>
        <end position="93"/>
    </location>
</feature>
<dbReference type="EMBL" id="JAAOAR010000616">
    <property type="protein sequence ID" value="KAF5576920.1"/>
    <property type="molecule type" value="Genomic_DNA"/>
</dbReference>
<protein>
    <recommendedName>
        <fullName evidence="1">2EXR domain-containing protein</fullName>
    </recommendedName>
</protein>
<accession>A0A8H5KS13</accession>